<dbReference type="OrthoDB" id="204618at2759"/>
<dbReference type="Proteomes" id="UP000198406">
    <property type="component" value="Unassembled WGS sequence"/>
</dbReference>
<dbReference type="EMBL" id="BDSP01000273">
    <property type="protein sequence ID" value="GAX28368.1"/>
    <property type="molecule type" value="Genomic_DNA"/>
</dbReference>
<comment type="caution">
    <text evidence="2">The sequence shown here is derived from an EMBL/GenBank/DDBJ whole genome shotgun (WGS) entry which is preliminary data.</text>
</comment>
<feature type="chain" id="PRO_5012984107" evidence="1">
    <location>
        <begin position="21"/>
        <end position="418"/>
    </location>
</feature>
<gene>
    <name evidence="2" type="ORF">FisN_4Hh030</name>
</gene>
<keyword evidence="1" id="KW-0732">Signal</keyword>
<feature type="signal peptide" evidence="1">
    <location>
        <begin position="1"/>
        <end position="20"/>
    </location>
</feature>
<accession>A0A1Z5KR21</accession>
<dbReference type="InParanoid" id="A0A1Z5KR21"/>
<reference evidence="2 3" key="1">
    <citation type="journal article" date="2015" name="Plant Cell">
        <title>Oil accumulation by the oleaginous diatom Fistulifera solaris as revealed by the genome and transcriptome.</title>
        <authorList>
            <person name="Tanaka T."/>
            <person name="Maeda Y."/>
            <person name="Veluchamy A."/>
            <person name="Tanaka M."/>
            <person name="Abida H."/>
            <person name="Marechal E."/>
            <person name="Bowler C."/>
            <person name="Muto M."/>
            <person name="Sunaga Y."/>
            <person name="Tanaka M."/>
            <person name="Yoshino T."/>
            <person name="Taniguchi T."/>
            <person name="Fukuda Y."/>
            <person name="Nemoto M."/>
            <person name="Matsumoto M."/>
            <person name="Wong P.S."/>
            <person name="Aburatani S."/>
            <person name="Fujibuchi W."/>
        </authorList>
    </citation>
    <scope>NUCLEOTIDE SEQUENCE [LARGE SCALE GENOMIC DNA]</scope>
    <source>
        <strain evidence="2 3">JPCC DA0580</strain>
    </source>
</reference>
<dbReference type="AlphaFoldDB" id="A0A1Z5KR21"/>
<proteinExistence type="predicted"/>
<name>A0A1Z5KR21_FISSO</name>
<evidence type="ECO:0000313" key="3">
    <source>
        <dbReference type="Proteomes" id="UP000198406"/>
    </source>
</evidence>
<sequence length="418" mass="46073">MTKWTSRKLIFLLSLLRVWTNGFSPSTAHNFFHCRSPAKTSLVQKASSREDPTDELSEERKASLFQFLLRDLQIEGVPLLEVDADRVHILQAALWTTMAEMSTQSDEHKTCLIFEAIPIAALRAFVDDFMILKAQDRLMTQLPELRRFDLSLVGKGVGPAILIEASAQKDAAKCGNPIPVDVNKCAAAMKMFVDRMVAEKQVSGYPSSNGSAAQNSIPAMSFPACPYTDACHILSSFWNQACGILAYPGELRSSMLLLPGVESENFPRFSAIAELISRSLCLYRVDDALELLHFHPLYDRDFVFPEDMPAHGHIPPISWLKPMLQFNGDTAAARDLPDDEVRLINYIRRSPTSAVCIVPVELWMTALGPEDGVVSLEVGGVVQQASGVSSYSRNVLEASEQGESALQDALSAEIGILK</sequence>
<protein>
    <submittedName>
        <fullName evidence="2">Uncharacterized protein</fullName>
    </submittedName>
</protein>
<organism evidence="2 3">
    <name type="scientific">Fistulifera solaris</name>
    <name type="common">Oleaginous diatom</name>
    <dbReference type="NCBI Taxonomy" id="1519565"/>
    <lineage>
        <taxon>Eukaryota</taxon>
        <taxon>Sar</taxon>
        <taxon>Stramenopiles</taxon>
        <taxon>Ochrophyta</taxon>
        <taxon>Bacillariophyta</taxon>
        <taxon>Bacillariophyceae</taxon>
        <taxon>Bacillariophycidae</taxon>
        <taxon>Naviculales</taxon>
        <taxon>Naviculaceae</taxon>
        <taxon>Fistulifera</taxon>
    </lineage>
</organism>
<keyword evidence="3" id="KW-1185">Reference proteome</keyword>
<evidence type="ECO:0000313" key="2">
    <source>
        <dbReference type="EMBL" id="GAX28368.1"/>
    </source>
</evidence>
<evidence type="ECO:0000256" key="1">
    <source>
        <dbReference type="SAM" id="SignalP"/>
    </source>
</evidence>